<dbReference type="RefSeq" id="WP_019952143.1">
    <property type="nucleotide sequence ID" value="NZ_JBHLVX010000005.1"/>
</dbReference>
<evidence type="ECO:0000313" key="3">
    <source>
        <dbReference type="Proteomes" id="UP001589814"/>
    </source>
</evidence>
<comment type="caution">
    <text evidence="2">The sequence shown here is derived from an EMBL/GenBank/DDBJ whole genome shotgun (WGS) entry which is preliminary data.</text>
</comment>
<feature type="domain" description="NAD(P)-binding" evidence="1">
    <location>
        <begin position="6"/>
        <end position="146"/>
    </location>
</feature>
<dbReference type="Pfam" id="PF13460">
    <property type="entry name" value="NAD_binding_10"/>
    <property type="match status" value="1"/>
</dbReference>
<dbReference type="SUPFAM" id="SSF51735">
    <property type="entry name" value="NAD(P)-binding Rossmann-fold domains"/>
    <property type="match status" value="1"/>
</dbReference>
<dbReference type="PANTHER" id="PTHR47129">
    <property type="entry name" value="QUINONE OXIDOREDUCTASE 2"/>
    <property type="match status" value="1"/>
</dbReference>
<accession>A0ABV6FZ84</accession>
<dbReference type="Proteomes" id="UP001589814">
    <property type="component" value="Unassembled WGS sequence"/>
</dbReference>
<name>A0ABV6FZ84_9GAMM</name>
<dbReference type="Gene3D" id="3.40.50.720">
    <property type="entry name" value="NAD(P)-binding Rossmann-like Domain"/>
    <property type="match status" value="1"/>
</dbReference>
<proteinExistence type="predicted"/>
<sequence>MIIVTGASGKLGSRIVHRLLARTSPDRIGVSVRDPDQLSDLAARGVRVRYGDFNDAASLRSAFEGGERILLVSSNAAASGGDPLAQHRTAIDVAAEIGVERLFYTSQMSAAPDSHFFPGRTHAATEDMLAASGLAWTSMRHGYYAESALAMNRAAGFESGVLAAPRDGKVAWTTHDDLAEADATLLLGEETIDGPTEVLTGDETLDLTDLARLISEIEGRSVRREVIEDDAFRANARERGMPDGAVAFIMGYYLAARAGEFAATSPLLERLIGRKPQTMRDVLAGRAEQA</sequence>
<evidence type="ECO:0000313" key="2">
    <source>
        <dbReference type="EMBL" id="MFC0266707.1"/>
    </source>
</evidence>
<dbReference type="EMBL" id="JBHLVX010000005">
    <property type="protein sequence ID" value="MFC0266707.1"/>
    <property type="molecule type" value="Genomic_DNA"/>
</dbReference>
<gene>
    <name evidence="2" type="ORF">ACFFHW_01630</name>
</gene>
<dbReference type="Gene3D" id="3.90.25.10">
    <property type="entry name" value="UDP-galactose 4-epimerase, domain 1"/>
    <property type="match status" value="1"/>
</dbReference>
<dbReference type="InterPro" id="IPR036291">
    <property type="entry name" value="NAD(P)-bd_dom_sf"/>
</dbReference>
<reference evidence="2 3" key="1">
    <citation type="submission" date="2024-09" db="EMBL/GenBank/DDBJ databases">
        <authorList>
            <person name="Sun Q."/>
            <person name="Mori K."/>
        </authorList>
    </citation>
    <scope>NUCLEOTIDE SEQUENCE [LARGE SCALE GENOMIC DNA]</scope>
    <source>
        <strain evidence="2 3">CCM 7415</strain>
    </source>
</reference>
<dbReference type="InterPro" id="IPR016040">
    <property type="entry name" value="NAD(P)-bd_dom"/>
</dbReference>
<organism evidence="2 3">
    <name type="scientific">Kushneria aurantia</name>
    <dbReference type="NCBI Taxonomy" id="504092"/>
    <lineage>
        <taxon>Bacteria</taxon>
        <taxon>Pseudomonadati</taxon>
        <taxon>Pseudomonadota</taxon>
        <taxon>Gammaproteobacteria</taxon>
        <taxon>Oceanospirillales</taxon>
        <taxon>Halomonadaceae</taxon>
        <taxon>Kushneria</taxon>
    </lineage>
</organism>
<protein>
    <submittedName>
        <fullName evidence="2">NAD(P)H-binding protein</fullName>
    </submittedName>
</protein>
<evidence type="ECO:0000259" key="1">
    <source>
        <dbReference type="Pfam" id="PF13460"/>
    </source>
</evidence>
<keyword evidence="3" id="KW-1185">Reference proteome</keyword>
<dbReference type="InterPro" id="IPR052718">
    <property type="entry name" value="NmrA-type_oxidoreductase"/>
</dbReference>
<dbReference type="PANTHER" id="PTHR47129:SF1">
    <property type="entry name" value="NMRA-LIKE DOMAIN-CONTAINING PROTEIN"/>
    <property type="match status" value="1"/>
</dbReference>